<evidence type="ECO:0000256" key="5">
    <source>
        <dbReference type="ARBA" id="ARBA00022777"/>
    </source>
</evidence>
<dbReference type="GO" id="GO:0004707">
    <property type="term" value="F:MAP kinase activity"/>
    <property type="evidence" value="ECO:0007669"/>
    <property type="project" value="UniProtKB-EC"/>
</dbReference>
<feature type="binding site" evidence="10">
    <location>
        <position position="51"/>
    </location>
    <ligand>
        <name>ATP</name>
        <dbReference type="ChEBI" id="CHEBI:30616"/>
    </ligand>
</feature>
<dbReference type="Gene3D" id="3.30.200.20">
    <property type="entry name" value="Phosphorylase Kinase, domain 1"/>
    <property type="match status" value="1"/>
</dbReference>
<dbReference type="PANTHER" id="PTHR24055">
    <property type="entry name" value="MITOGEN-ACTIVATED PROTEIN KINASE"/>
    <property type="match status" value="1"/>
</dbReference>
<dbReference type="EMBL" id="JAUZQC010000018">
    <property type="protein sequence ID" value="KAK5855094.1"/>
    <property type="molecule type" value="Genomic_DNA"/>
</dbReference>
<evidence type="ECO:0000256" key="1">
    <source>
        <dbReference type="ARBA" id="ARBA00012411"/>
    </source>
</evidence>
<dbReference type="InterPro" id="IPR003527">
    <property type="entry name" value="MAP_kinase_CS"/>
</dbReference>
<dbReference type="InterPro" id="IPR000719">
    <property type="entry name" value="Prot_kinase_dom"/>
</dbReference>
<proteinExistence type="predicted"/>
<dbReference type="FunFam" id="1.10.510.10:FF:000238">
    <property type="entry name" value="Mitogen-activated protein kinase"/>
    <property type="match status" value="1"/>
</dbReference>
<feature type="domain" description="Protein kinase" evidence="12">
    <location>
        <begin position="21"/>
        <end position="312"/>
    </location>
</feature>
<sequence length="612" mass="68395">MSKTYQSTNVSEVEDHISLKYEIKKRLGKGAYGIVWKAVDRQTGEIVAVKKIFDAFRNRTDAQRTFREIMFLQEFGDHPNIVQLLNVIRAQNDKDIYLIFEYMDTDLHAVIKKGTLLKDIHKRYVMYQLFKAIKYLHSGNVIHRDHKPSNVLLDTDCVVKLCDFGLARSLNQIQEDSGNPALTEYVATRWYRAPEILLGSTRYTKGVDMWSLGCILGEMLLGKALFPGTSTINQIEKIMSTIPHPSPEDILAIKSEYGSAVIQKMLLKPQVPLEHLLQASVPSDALDLLRALLVFNPDKRLTAEQALQHPYVARFHNPAKEPAFNYDVVLPVDDDVQLSVVQYRNKLYEMMLERRTNQGMLRLIQPKNGGSVRSIEKPNVKDKVEKDLVKSCGDNDHKEETQHVKTDESNHEPLQKATPEPAPVSAPPAVEKTSPLSSPAGLGKLTYNPITHAPNGFVRSPDDPPHYGLSTAAGRRLVGQSNGSATTSPAEGANTDESMDQILQRGRSAPVAHARSFSLTLNQTQNNPLVRKDEPSLPSGLYVTSARLNQRSNPQVREARPPTRFSKKVFQSNCNVAAAGDPRAKLGSYSQAYGTINKTDLDNLLRSRPCNQ</sequence>
<comment type="catalytic activity">
    <reaction evidence="8">
        <text>L-threonyl-[protein] + ATP = O-phospho-L-threonyl-[protein] + ADP + H(+)</text>
        <dbReference type="Rhea" id="RHEA:46608"/>
        <dbReference type="Rhea" id="RHEA-COMP:11060"/>
        <dbReference type="Rhea" id="RHEA-COMP:11605"/>
        <dbReference type="ChEBI" id="CHEBI:15378"/>
        <dbReference type="ChEBI" id="CHEBI:30013"/>
        <dbReference type="ChEBI" id="CHEBI:30616"/>
        <dbReference type="ChEBI" id="CHEBI:61977"/>
        <dbReference type="ChEBI" id="CHEBI:456216"/>
        <dbReference type="EC" id="2.7.11.24"/>
    </reaction>
</comment>
<protein>
    <recommendedName>
        <fullName evidence="7">Mitogen-activated protein kinase 15</fullName>
        <ecNumber evidence="1">2.7.11.24</ecNumber>
    </recommendedName>
</protein>
<dbReference type="InterPro" id="IPR011009">
    <property type="entry name" value="Kinase-like_dom_sf"/>
</dbReference>
<keyword evidence="14" id="KW-1185">Reference proteome</keyword>
<gene>
    <name evidence="13" type="ORF">PBY51_005229</name>
</gene>
<evidence type="ECO:0000256" key="9">
    <source>
        <dbReference type="ARBA" id="ARBA00048312"/>
    </source>
</evidence>
<evidence type="ECO:0000256" key="10">
    <source>
        <dbReference type="PROSITE-ProRule" id="PRU10141"/>
    </source>
</evidence>
<keyword evidence="6 10" id="KW-0067">ATP-binding</keyword>
<keyword evidence="5" id="KW-0418">Kinase</keyword>
<accession>A0AAN7X801</accession>
<comment type="caution">
    <text evidence="13">The sequence shown here is derived from an EMBL/GenBank/DDBJ whole genome shotgun (WGS) entry which is preliminary data.</text>
</comment>
<reference evidence="13 14" key="1">
    <citation type="journal article" date="2023" name="Genes (Basel)">
        <title>Chromosome-Level Genome Assembly and Circadian Gene Repertoire of the Patagonia Blennie Eleginops maclovinus-The Closest Ancestral Proxy of Antarctic Cryonotothenioids.</title>
        <authorList>
            <person name="Cheng C.C."/>
            <person name="Rivera-Colon A.G."/>
            <person name="Minhas B.F."/>
            <person name="Wilson L."/>
            <person name="Rayamajhi N."/>
            <person name="Vargas-Chacoff L."/>
            <person name="Catchen J.M."/>
        </authorList>
    </citation>
    <scope>NUCLEOTIDE SEQUENCE [LARGE SCALE GENOMIC DNA]</scope>
    <source>
        <strain evidence="13">JMC-PN-2008</strain>
    </source>
</reference>
<keyword evidence="4 10" id="KW-0547">Nucleotide-binding</keyword>
<dbReference type="CDD" id="cd07852">
    <property type="entry name" value="STKc_MAPK15-like"/>
    <property type="match status" value="1"/>
</dbReference>
<evidence type="ECO:0000256" key="11">
    <source>
        <dbReference type="SAM" id="MobiDB-lite"/>
    </source>
</evidence>
<keyword evidence="3" id="KW-0808">Transferase</keyword>
<dbReference type="PROSITE" id="PS50011">
    <property type="entry name" value="PROTEIN_KINASE_DOM"/>
    <property type="match status" value="1"/>
</dbReference>
<feature type="region of interest" description="Disordered" evidence="11">
    <location>
        <begin position="369"/>
        <end position="447"/>
    </location>
</feature>
<evidence type="ECO:0000256" key="3">
    <source>
        <dbReference type="ARBA" id="ARBA00022679"/>
    </source>
</evidence>
<reference evidence="13 14" key="2">
    <citation type="journal article" date="2023" name="Mol. Biol. Evol.">
        <title>Genomics of Secondarily Temperate Adaptation in the Only Non-Antarctic Icefish.</title>
        <authorList>
            <person name="Rivera-Colon A.G."/>
            <person name="Rayamajhi N."/>
            <person name="Minhas B.F."/>
            <person name="Madrigal G."/>
            <person name="Bilyk K.T."/>
            <person name="Yoon V."/>
            <person name="Hune M."/>
            <person name="Gregory S."/>
            <person name="Cheng C.H.C."/>
            <person name="Catchen J.M."/>
        </authorList>
    </citation>
    <scope>NUCLEOTIDE SEQUENCE [LARGE SCALE GENOMIC DNA]</scope>
    <source>
        <strain evidence="13">JMC-PN-2008</strain>
    </source>
</reference>
<evidence type="ECO:0000256" key="2">
    <source>
        <dbReference type="ARBA" id="ARBA00022527"/>
    </source>
</evidence>
<dbReference type="InterPro" id="IPR017441">
    <property type="entry name" value="Protein_kinase_ATP_BS"/>
</dbReference>
<evidence type="ECO:0000256" key="4">
    <source>
        <dbReference type="ARBA" id="ARBA00022741"/>
    </source>
</evidence>
<evidence type="ECO:0000256" key="8">
    <source>
        <dbReference type="ARBA" id="ARBA00047592"/>
    </source>
</evidence>
<evidence type="ECO:0000313" key="13">
    <source>
        <dbReference type="EMBL" id="KAK5855094.1"/>
    </source>
</evidence>
<feature type="compositionally biased region" description="Basic and acidic residues" evidence="11">
    <location>
        <begin position="374"/>
        <end position="414"/>
    </location>
</feature>
<dbReference type="PROSITE" id="PS01351">
    <property type="entry name" value="MAPK"/>
    <property type="match status" value="1"/>
</dbReference>
<dbReference type="EC" id="2.7.11.24" evidence="1"/>
<keyword evidence="2" id="KW-0723">Serine/threonine-protein kinase</keyword>
<dbReference type="FunFam" id="3.30.200.20:FF:000166">
    <property type="entry name" value="Mitogen-activated protein kinase"/>
    <property type="match status" value="1"/>
</dbReference>
<name>A0AAN7X801_ELEMC</name>
<evidence type="ECO:0000259" key="12">
    <source>
        <dbReference type="PROSITE" id="PS50011"/>
    </source>
</evidence>
<dbReference type="Proteomes" id="UP001346869">
    <property type="component" value="Unassembled WGS sequence"/>
</dbReference>
<dbReference type="GO" id="GO:0005524">
    <property type="term" value="F:ATP binding"/>
    <property type="evidence" value="ECO:0007669"/>
    <property type="project" value="UniProtKB-UniRule"/>
</dbReference>
<dbReference type="Gene3D" id="1.10.510.10">
    <property type="entry name" value="Transferase(Phosphotransferase) domain 1"/>
    <property type="match status" value="1"/>
</dbReference>
<evidence type="ECO:0000313" key="14">
    <source>
        <dbReference type="Proteomes" id="UP001346869"/>
    </source>
</evidence>
<dbReference type="InterPro" id="IPR050117">
    <property type="entry name" value="MAPK"/>
</dbReference>
<organism evidence="13 14">
    <name type="scientific">Eleginops maclovinus</name>
    <name type="common">Patagonian blennie</name>
    <name type="synonym">Eleginus maclovinus</name>
    <dbReference type="NCBI Taxonomy" id="56733"/>
    <lineage>
        <taxon>Eukaryota</taxon>
        <taxon>Metazoa</taxon>
        <taxon>Chordata</taxon>
        <taxon>Craniata</taxon>
        <taxon>Vertebrata</taxon>
        <taxon>Euteleostomi</taxon>
        <taxon>Actinopterygii</taxon>
        <taxon>Neopterygii</taxon>
        <taxon>Teleostei</taxon>
        <taxon>Neoteleostei</taxon>
        <taxon>Acanthomorphata</taxon>
        <taxon>Eupercaria</taxon>
        <taxon>Perciformes</taxon>
        <taxon>Notothenioidei</taxon>
        <taxon>Eleginopidae</taxon>
        <taxon>Eleginops</taxon>
    </lineage>
</organism>
<dbReference type="Pfam" id="PF00069">
    <property type="entry name" value="Pkinase"/>
    <property type="match status" value="1"/>
</dbReference>
<evidence type="ECO:0000256" key="6">
    <source>
        <dbReference type="ARBA" id="ARBA00022840"/>
    </source>
</evidence>
<dbReference type="AlphaFoldDB" id="A0AAN7X801"/>
<comment type="catalytic activity">
    <reaction evidence="9">
        <text>L-seryl-[protein] + ATP = O-phospho-L-seryl-[protein] + ADP + H(+)</text>
        <dbReference type="Rhea" id="RHEA:17989"/>
        <dbReference type="Rhea" id="RHEA-COMP:9863"/>
        <dbReference type="Rhea" id="RHEA-COMP:11604"/>
        <dbReference type="ChEBI" id="CHEBI:15378"/>
        <dbReference type="ChEBI" id="CHEBI:29999"/>
        <dbReference type="ChEBI" id="CHEBI:30616"/>
        <dbReference type="ChEBI" id="CHEBI:83421"/>
        <dbReference type="ChEBI" id="CHEBI:456216"/>
        <dbReference type="EC" id="2.7.11.24"/>
    </reaction>
</comment>
<dbReference type="SUPFAM" id="SSF56112">
    <property type="entry name" value="Protein kinase-like (PK-like)"/>
    <property type="match status" value="1"/>
</dbReference>
<evidence type="ECO:0000256" key="7">
    <source>
        <dbReference type="ARBA" id="ARBA00039797"/>
    </source>
</evidence>
<dbReference type="PROSITE" id="PS00107">
    <property type="entry name" value="PROTEIN_KINASE_ATP"/>
    <property type="match status" value="1"/>
</dbReference>